<comment type="caution">
    <text evidence="8">The sequence shown here is derived from an EMBL/GenBank/DDBJ whole genome shotgun (WGS) entry which is preliminary data.</text>
</comment>
<evidence type="ECO:0000259" key="7">
    <source>
        <dbReference type="SMART" id="SM00387"/>
    </source>
</evidence>
<organism evidence="8 9">
    <name type="scientific">Dactylosporangium cerinum</name>
    <dbReference type="NCBI Taxonomy" id="1434730"/>
    <lineage>
        <taxon>Bacteria</taxon>
        <taxon>Bacillati</taxon>
        <taxon>Actinomycetota</taxon>
        <taxon>Actinomycetes</taxon>
        <taxon>Micromonosporales</taxon>
        <taxon>Micromonosporaceae</taxon>
        <taxon>Dactylosporangium</taxon>
    </lineage>
</organism>
<evidence type="ECO:0000256" key="2">
    <source>
        <dbReference type="ARBA" id="ARBA00012438"/>
    </source>
</evidence>
<gene>
    <name evidence="8" type="ORF">ACFPIJ_51980</name>
</gene>
<keyword evidence="6" id="KW-0812">Transmembrane</keyword>
<evidence type="ECO:0000256" key="4">
    <source>
        <dbReference type="ARBA" id="ARBA00022777"/>
    </source>
</evidence>
<protein>
    <recommendedName>
        <fullName evidence="2">histidine kinase</fullName>
        <ecNumber evidence="2">2.7.13.3</ecNumber>
    </recommendedName>
</protein>
<dbReference type="InterPro" id="IPR003594">
    <property type="entry name" value="HATPase_dom"/>
</dbReference>
<comment type="catalytic activity">
    <reaction evidence="1">
        <text>ATP + protein L-histidine = ADP + protein N-phospho-L-histidine.</text>
        <dbReference type="EC" id="2.7.13.3"/>
    </reaction>
</comment>
<sequence length="570" mass="59000">MTDAATSPRGVPRSVVVAGLATAVGVVPAMAGFNYDALPTGAVYGFGWPPFGIVAALLLDRDPRSRLGWACTALAVMPALVAAVALPVGGDPDWWARLERGWAWLGVAPVVVAFAVVAWGVDIAADRMSRRRLVWLVTSSGALVAAVLVASDAGGLRVAATVEALGVASMAGLVFRLATVRELRPVDEPLLDAAVAVVALLAGAAVGTVVRAVGQRAGIPGPDVSGAFAAVASAALVLPAGLWVRRAFLARRYGPGTLSAADVEQITADLHAQADVRALLGKAAAMVAAASGHRQVDLVLGPDAPEPPAHWVLYPLVVGGDRVGTMFLEPRHPEGPEPWQERVVRQLLPTVALVAKAVSLAVEADHARRDVARQRDAERARILGDLHDGLGPMLVGMSMRVRAEVRQHPTPLLEALAVELADCRGDLRRIVSGLTPSVLDDADLATALRRLVSSFDGQGPAVTLEGRIDGALAQPIAVAVYRTVAEGITNALRHARAGQIRVDVHTDPGDRVVVDVRDDGAGGPITPGVGLSSLRRRAEELGGTLLVAASTDGNGGTRLRVELPAAGTSA</sequence>
<dbReference type="EMBL" id="JBHSIU010000098">
    <property type="protein sequence ID" value="MFC5006330.1"/>
    <property type="molecule type" value="Genomic_DNA"/>
</dbReference>
<dbReference type="SUPFAM" id="SSF55874">
    <property type="entry name" value="ATPase domain of HSP90 chaperone/DNA topoisomerase II/histidine kinase"/>
    <property type="match status" value="1"/>
</dbReference>
<feature type="transmembrane region" description="Helical" evidence="6">
    <location>
        <begin position="190"/>
        <end position="213"/>
    </location>
</feature>
<reference evidence="9" key="1">
    <citation type="journal article" date="2019" name="Int. J. Syst. Evol. Microbiol.">
        <title>The Global Catalogue of Microorganisms (GCM) 10K type strain sequencing project: providing services to taxonomists for standard genome sequencing and annotation.</title>
        <authorList>
            <consortium name="The Broad Institute Genomics Platform"/>
            <consortium name="The Broad Institute Genome Sequencing Center for Infectious Disease"/>
            <person name="Wu L."/>
            <person name="Ma J."/>
        </authorList>
    </citation>
    <scope>NUCLEOTIDE SEQUENCE [LARGE SCALE GENOMIC DNA]</scope>
    <source>
        <strain evidence="9">CGMCC 4.7152</strain>
    </source>
</reference>
<feature type="transmembrane region" description="Helical" evidence="6">
    <location>
        <begin position="41"/>
        <end position="60"/>
    </location>
</feature>
<keyword evidence="4 8" id="KW-0418">Kinase</keyword>
<evidence type="ECO:0000313" key="9">
    <source>
        <dbReference type="Proteomes" id="UP001595912"/>
    </source>
</evidence>
<dbReference type="Gene3D" id="1.20.5.1930">
    <property type="match status" value="1"/>
</dbReference>
<dbReference type="Proteomes" id="UP001595912">
    <property type="component" value="Unassembled WGS sequence"/>
</dbReference>
<feature type="transmembrane region" description="Helical" evidence="6">
    <location>
        <begin position="133"/>
        <end position="150"/>
    </location>
</feature>
<keyword evidence="6" id="KW-1133">Transmembrane helix</keyword>
<evidence type="ECO:0000256" key="5">
    <source>
        <dbReference type="ARBA" id="ARBA00023012"/>
    </source>
</evidence>
<proteinExistence type="predicted"/>
<dbReference type="Gene3D" id="3.30.565.10">
    <property type="entry name" value="Histidine kinase-like ATPase, C-terminal domain"/>
    <property type="match status" value="1"/>
</dbReference>
<keyword evidence="5" id="KW-0902">Two-component regulatory system</keyword>
<dbReference type="SMART" id="SM00387">
    <property type="entry name" value="HATPase_c"/>
    <property type="match status" value="1"/>
</dbReference>
<dbReference type="Pfam" id="PF02518">
    <property type="entry name" value="HATPase_c"/>
    <property type="match status" value="1"/>
</dbReference>
<keyword evidence="3" id="KW-0808">Transferase</keyword>
<feature type="transmembrane region" description="Helical" evidence="6">
    <location>
        <begin position="67"/>
        <end position="89"/>
    </location>
</feature>
<feature type="transmembrane region" description="Helical" evidence="6">
    <location>
        <begin position="15"/>
        <end position="35"/>
    </location>
</feature>
<dbReference type="PANTHER" id="PTHR24421">
    <property type="entry name" value="NITRATE/NITRITE SENSOR PROTEIN NARX-RELATED"/>
    <property type="match status" value="1"/>
</dbReference>
<feature type="transmembrane region" description="Helical" evidence="6">
    <location>
        <begin position="225"/>
        <end position="244"/>
    </location>
</feature>
<evidence type="ECO:0000256" key="1">
    <source>
        <dbReference type="ARBA" id="ARBA00000085"/>
    </source>
</evidence>
<dbReference type="GO" id="GO:0016301">
    <property type="term" value="F:kinase activity"/>
    <property type="evidence" value="ECO:0007669"/>
    <property type="project" value="UniProtKB-KW"/>
</dbReference>
<feature type="domain" description="Histidine kinase/HSP90-like ATPase" evidence="7">
    <location>
        <begin position="475"/>
        <end position="567"/>
    </location>
</feature>
<feature type="transmembrane region" description="Helical" evidence="6">
    <location>
        <begin position="156"/>
        <end position="178"/>
    </location>
</feature>
<feature type="transmembrane region" description="Helical" evidence="6">
    <location>
        <begin position="101"/>
        <end position="121"/>
    </location>
</feature>
<dbReference type="PANTHER" id="PTHR24421:SF10">
    <property type="entry name" value="NITRATE_NITRITE SENSOR PROTEIN NARQ"/>
    <property type="match status" value="1"/>
</dbReference>
<accession>A0ABV9WC90</accession>
<evidence type="ECO:0000256" key="6">
    <source>
        <dbReference type="SAM" id="Phobius"/>
    </source>
</evidence>
<dbReference type="InterPro" id="IPR050482">
    <property type="entry name" value="Sensor_HK_TwoCompSys"/>
</dbReference>
<name>A0ABV9WC90_9ACTN</name>
<keyword evidence="6" id="KW-0472">Membrane</keyword>
<dbReference type="InterPro" id="IPR036890">
    <property type="entry name" value="HATPase_C_sf"/>
</dbReference>
<keyword evidence="9" id="KW-1185">Reference proteome</keyword>
<evidence type="ECO:0000256" key="3">
    <source>
        <dbReference type="ARBA" id="ARBA00022679"/>
    </source>
</evidence>
<dbReference type="RefSeq" id="WP_380126950.1">
    <property type="nucleotide sequence ID" value="NZ_JBHSIU010000098.1"/>
</dbReference>
<evidence type="ECO:0000313" key="8">
    <source>
        <dbReference type="EMBL" id="MFC5006330.1"/>
    </source>
</evidence>
<dbReference type="EC" id="2.7.13.3" evidence="2"/>